<name>A0A5N5TGU1_9CRUS</name>
<keyword evidence="2" id="KW-0808">Transferase</keyword>
<gene>
    <name evidence="4" type="ORF">Anas_09311</name>
</gene>
<evidence type="ECO:0000256" key="1">
    <source>
        <dbReference type="ARBA" id="ARBA00022603"/>
    </source>
</evidence>
<dbReference type="Proteomes" id="UP000326759">
    <property type="component" value="Unassembled WGS sequence"/>
</dbReference>
<dbReference type="Pfam" id="PF05724">
    <property type="entry name" value="TPMT"/>
    <property type="match status" value="1"/>
</dbReference>
<evidence type="ECO:0000256" key="2">
    <source>
        <dbReference type="ARBA" id="ARBA00022679"/>
    </source>
</evidence>
<sequence>MKTLCKDEFTYFLFTLQFEKPGNPDGVPFPVFHEESKKMYDSWSQMKLVFQKDAMEEFPFAKSHGIEEIFESFFLLTPK</sequence>
<comment type="caution">
    <text evidence="4">The sequence shown here is derived from an EMBL/GenBank/DDBJ whole genome shotgun (WGS) entry which is preliminary data.</text>
</comment>
<dbReference type="InterPro" id="IPR029063">
    <property type="entry name" value="SAM-dependent_MTases_sf"/>
</dbReference>
<dbReference type="Gene3D" id="3.40.50.150">
    <property type="entry name" value="Vaccinia Virus protein VP39"/>
    <property type="match status" value="1"/>
</dbReference>
<evidence type="ECO:0000313" key="5">
    <source>
        <dbReference type="Proteomes" id="UP000326759"/>
    </source>
</evidence>
<keyword evidence="5" id="KW-1185">Reference proteome</keyword>
<keyword evidence="1" id="KW-0489">Methyltransferase</keyword>
<protein>
    <submittedName>
        <fullName evidence="4">Uncharacterized protein</fullName>
    </submittedName>
</protein>
<dbReference type="GO" id="GO:0032259">
    <property type="term" value="P:methylation"/>
    <property type="evidence" value="ECO:0007669"/>
    <property type="project" value="UniProtKB-KW"/>
</dbReference>
<keyword evidence="3" id="KW-0949">S-adenosyl-L-methionine</keyword>
<reference evidence="4 5" key="1">
    <citation type="journal article" date="2019" name="PLoS Biol.">
        <title>Sex chromosomes control vertical transmission of feminizing Wolbachia symbionts in an isopod.</title>
        <authorList>
            <person name="Becking T."/>
            <person name="Chebbi M.A."/>
            <person name="Giraud I."/>
            <person name="Moumen B."/>
            <person name="Laverre T."/>
            <person name="Caubet Y."/>
            <person name="Peccoud J."/>
            <person name="Gilbert C."/>
            <person name="Cordaux R."/>
        </authorList>
    </citation>
    <scope>NUCLEOTIDE SEQUENCE [LARGE SCALE GENOMIC DNA]</scope>
    <source>
        <strain evidence="4">ANa2</strain>
        <tissue evidence="4">Whole body excluding digestive tract and cuticle</tissue>
    </source>
</reference>
<dbReference type="GO" id="GO:0008757">
    <property type="term" value="F:S-adenosylmethionine-dependent methyltransferase activity"/>
    <property type="evidence" value="ECO:0007669"/>
    <property type="project" value="InterPro"/>
</dbReference>
<dbReference type="OrthoDB" id="10425757at2759"/>
<accession>A0A5N5TGU1</accession>
<evidence type="ECO:0000256" key="3">
    <source>
        <dbReference type="ARBA" id="ARBA00022691"/>
    </source>
</evidence>
<evidence type="ECO:0000313" key="4">
    <source>
        <dbReference type="EMBL" id="KAB7504375.1"/>
    </source>
</evidence>
<dbReference type="InterPro" id="IPR008854">
    <property type="entry name" value="TPMT"/>
</dbReference>
<proteinExistence type="predicted"/>
<dbReference type="AlphaFoldDB" id="A0A5N5TGU1"/>
<dbReference type="EMBL" id="SEYY01003279">
    <property type="protein sequence ID" value="KAB7504375.1"/>
    <property type="molecule type" value="Genomic_DNA"/>
</dbReference>
<organism evidence="4 5">
    <name type="scientific">Armadillidium nasatum</name>
    <dbReference type="NCBI Taxonomy" id="96803"/>
    <lineage>
        <taxon>Eukaryota</taxon>
        <taxon>Metazoa</taxon>
        <taxon>Ecdysozoa</taxon>
        <taxon>Arthropoda</taxon>
        <taxon>Crustacea</taxon>
        <taxon>Multicrustacea</taxon>
        <taxon>Malacostraca</taxon>
        <taxon>Eumalacostraca</taxon>
        <taxon>Peracarida</taxon>
        <taxon>Isopoda</taxon>
        <taxon>Oniscidea</taxon>
        <taxon>Crinocheta</taxon>
        <taxon>Armadillidiidae</taxon>
        <taxon>Armadillidium</taxon>
    </lineage>
</organism>